<proteinExistence type="predicted"/>
<organism evidence="1 2">
    <name type="scientific">Caerostris extrusa</name>
    <name type="common">Bark spider</name>
    <name type="synonym">Caerostris bankana</name>
    <dbReference type="NCBI Taxonomy" id="172846"/>
    <lineage>
        <taxon>Eukaryota</taxon>
        <taxon>Metazoa</taxon>
        <taxon>Ecdysozoa</taxon>
        <taxon>Arthropoda</taxon>
        <taxon>Chelicerata</taxon>
        <taxon>Arachnida</taxon>
        <taxon>Araneae</taxon>
        <taxon>Araneomorphae</taxon>
        <taxon>Entelegynae</taxon>
        <taxon>Araneoidea</taxon>
        <taxon>Araneidae</taxon>
        <taxon>Caerostris</taxon>
    </lineage>
</organism>
<evidence type="ECO:0000313" key="2">
    <source>
        <dbReference type="Proteomes" id="UP001054945"/>
    </source>
</evidence>
<name>A0AAV4QJI3_CAEEX</name>
<comment type="caution">
    <text evidence="1">The sequence shown here is derived from an EMBL/GenBank/DDBJ whole genome shotgun (WGS) entry which is preliminary data.</text>
</comment>
<keyword evidence="2" id="KW-1185">Reference proteome</keyword>
<gene>
    <name evidence="1" type="ORF">CEXT_337551</name>
</gene>
<accession>A0AAV4QJI3</accession>
<dbReference type="EMBL" id="BPLR01006326">
    <property type="protein sequence ID" value="GIY09014.1"/>
    <property type="molecule type" value="Genomic_DNA"/>
</dbReference>
<dbReference type="Proteomes" id="UP001054945">
    <property type="component" value="Unassembled WGS sequence"/>
</dbReference>
<protein>
    <submittedName>
        <fullName evidence="1">Uncharacterized protein</fullName>
    </submittedName>
</protein>
<sequence length="102" mass="11777">MRFRKESVRIQTELLFFLSTLKGHLKHKLNNPCYRGRTMINSPSIFVHVILGLGCPRTSQSRLTRPSRPTEASWGSFNHLGGAAKRRWLGHCFMQFAFQLCN</sequence>
<dbReference type="AlphaFoldDB" id="A0AAV4QJI3"/>
<evidence type="ECO:0000313" key="1">
    <source>
        <dbReference type="EMBL" id="GIY09014.1"/>
    </source>
</evidence>
<reference evidence="1 2" key="1">
    <citation type="submission" date="2021-06" db="EMBL/GenBank/DDBJ databases">
        <title>Caerostris extrusa draft genome.</title>
        <authorList>
            <person name="Kono N."/>
            <person name="Arakawa K."/>
        </authorList>
    </citation>
    <scope>NUCLEOTIDE SEQUENCE [LARGE SCALE GENOMIC DNA]</scope>
</reference>